<dbReference type="KEGG" id="aag:5565856"/>
<dbReference type="InterPro" id="IPR008974">
    <property type="entry name" value="TRAF-like"/>
</dbReference>
<dbReference type="GO" id="GO:0008270">
    <property type="term" value="F:zinc ion binding"/>
    <property type="evidence" value="ECO:0007669"/>
    <property type="project" value="UniProtKB-KW"/>
</dbReference>
<dbReference type="FunFam" id="3.30.40.10:FF:000041">
    <property type="entry name" value="E3 ubiquitin-protein ligase SINAT3"/>
    <property type="match status" value="1"/>
</dbReference>
<comment type="function">
    <text evidence="10">E3 ubiquitin-protein ligase that mediates ubiquitination and subsequent proteasomal degradation of target proteins. E3 ubiquitin ligases accept ubiquitin from an E2 ubiquitin-conjugating enzyme in the form of a thioester and then directly transfers the ubiquitin to targeted substrates.</text>
</comment>
<reference evidence="12" key="3">
    <citation type="submission" date="2012-09" db="EMBL/GenBank/DDBJ databases">
        <authorList>
            <consortium name="VectorBase"/>
        </authorList>
    </citation>
    <scope>NUCLEOTIDE SEQUENCE</scope>
    <source>
        <strain evidence="12">Liverpool</strain>
    </source>
</reference>
<evidence type="ECO:0000313" key="13">
    <source>
        <dbReference type="Proteomes" id="UP000682892"/>
    </source>
</evidence>
<dbReference type="PROSITE" id="PS51081">
    <property type="entry name" value="ZF_SIAH"/>
    <property type="match status" value="1"/>
</dbReference>
<comment type="pathway">
    <text evidence="2 10">Protein modification; protein ubiquitination.</text>
</comment>
<keyword evidence="8 10" id="KW-0862">Zinc</keyword>
<dbReference type="Gene3D" id="2.60.210.10">
    <property type="entry name" value="Apoptosis, Tumor Necrosis Factor Receptor Associated Protein 2, Chain A"/>
    <property type="match status" value="1"/>
</dbReference>
<dbReference type="EC" id="2.3.2.27" evidence="10"/>
<sequence length="315" mass="36654">MESSKLKCVLCKKYPNGNFYKCGNRHVGCHSCVDEKNLSLCRCAQPFNRKKQNPKEKLEKQTKIPCDFKQSGCTWLFGSAQLEDHLEECKFRPYRCIIDELDVKPCNWTGQQQEIEEHLEEDHPELGACFSYFQEAVRISFIPSKSKAVVKLVDAFSKKFLFYYHSNADSRMLYFMIVYFGRRVEAQQYCYELDIRSPSTHGIPRMKFVQQCVADCEDFDQVMEQESHCIAISFKTIEHYLREEGGTGTFSFRFIVKKTEKDASKVAVREQKTTKKGSKVSSEAERVERVRYISGSSQDDPPLRVETTDIEYPIF</sequence>
<dbReference type="InterPro" id="IPR013083">
    <property type="entry name" value="Znf_RING/FYVE/PHD"/>
</dbReference>
<keyword evidence="5 10" id="KW-0479">Metal-binding</keyword>
<keyword evidence="7 10" id="KW-0833">Ubl conjugation pathway</keyword>
<dbReference type="GeneID" id="5565856"/>
<evidence type="ECO:0000256" key="10">
    <source>
        <dbReference type="RuleBase" id="RU201113"/>
    </source>
</evidence>
<reference evidence="12" key="1">
    <citation type="submission" date="2005-10" db="EMBL/GenBank/DDBJ databases">
        <authorList>
            <person name="Loftus B.J."/>
            <person name="Nene V.M."/>
            <person name="Hannick L.I."/>
            <person name="Bidwell S."/>
            <person name="Haas B."/>
            <person name="Amedeo P."/>
            <person name="Orvis J."/>
            <person name="Wortman J.R."/>
            <person name="White O.R."/>
            <person name="Salzberg S."/>
            <person name="Shumway M."/>
            <person name="Koo H."/>
            <person name="Zhao Y."/>
            <person name="Holmes M."/>
            <person name="Miller J."/>
            <person name="Schatz M."/>
            <person name="Pop M."/>
            <person name="Pai G."/>
            <person name="Utterback T."/>
            <person name="Rogers Y.-H."/>
            <person name="Kravitz S."/>
            <person name="Fraser C.M."/>
        </authorList>
    </citation>
    <scope>NUCLEOTIDE SEQUENCE</scope>
    <source>
        <strain evidence="12">Liverpool</strain>
    </source>
</reference>
<evidence type="ECO:0000259" key="11">
    <source>
        <dbReference type="PROSITE" id="PS51081"/>
    </source>
</evidence>
<dbReference type="AlphaFoldDB" id="A0A1S4F9H0"/>
<dbReference type="Pfam" id="PF21361">
    <property type="entry name" value="Sina_ZnF"/>
    <property type="match status" value="1"/>
</dbReference>
<evidence type="ECO:0000256" key="9">
    <source>
        <dbReference type="PROSITE-ProRule" id="PRU00455"/>
    </source>
</evidence>
<dbReference type="PANTHER" id="PTHR45877:SF2">
    <property type="entry name" value="E3 UBIQUITIN-PROTEIN LIGASE SINA-RELATED"/>
    <property type="match status" value="1"/>
</dbReference>
<dbReference type="Gene3D" id="3.30.40.10">
    <property type="entry name" value="Zinc/RING finger domain, C3HC4 (zinc finger)"/>
    <property type="match status" value="1"/>
</dbReference>
<dbReference type="GO" id="GO:0031624">
    <property type="term" value="F:ubiquitin conjugating enzyme binding"/>
    <property type="evidence" value="ECO:0007669"/>
    <property type="project" value="TreeGrafter"/>
</dbReference>
<organism evidence="12 13">
    <name type="scientific">Aedes aegypti</name>
    <name type="common">Yellowfever mosquito</name>
    <name type="synonym">Culex aegypti</name>
    <dbReference type="NCBI Taxonomy" id="7159"/>
    <lineage>
        <taxon>Eukaryota</taxon>
        <taxon>Metazoa</taxon>
        <taxon>Ecdysozoa</taxon>
        <taxon>Arthropoda</taxon>
        <taxon>Hexapoda</taxon>
        <taxon>Insecta</taxon>
        <taxon>Pterygota</taxon>
        <taxon>Neoptera</taxon>
        <taxon>Endopterygota</taxon>
        <taxon>Diptera</taxon>
        <taxon>Nematocera</taxon>
        <taxon>Culicoidea</taxon>
        <taxon>Culicidae</taxon>
        <taxon>Culicinae</taxon>
        <taxon>Aedini</taxon>
        <taxon>Aedes</taxon>
        <taxon>Stegomyia</taxon>
    </lineage>
</organism>
<dbReference type="GO" id="GO:0043161">
    <property type="term" value="P:proteasome-mediated ubiquitin-dependent protein catabolic process"/>
    <property type="evidence" value="ECO:0007669"/>
    <property type="project" value="TreeGrafter"/>
</dbReference>
<keyword evidence="4" id="KW-0808">Transferase</keyword>
<dbReference type="SUPFAM" id="SSF49599">
    <property type="entry name" value="TRAF domain-like"/>
    <property type="match status" value="1"/>
</dbReference>
<accession>A0A1S4F9H0</accession>
<comment type="similarity">
    <text evidence="3 10">Belongs to the SINA (Seven in absentia) family.</text>
</comment>
<protein>
    <recommendedName>
        <fullName evidence="10">E3 ubiquitin-protein ligase</fullName>
        <ecNumber evidence="10">2.3.2.27</ecNumber>
    </recommendedName>
</protein>
<evidence type="ECO:0000256" key="7">
    <source>
        <dbReference type="ARBA" id="ARBA00022786"/>
    </source>
</evidence>
<dbReference type="HOGENOM" id="CLU_028215_0_1_1"/>
<evidence type="ECO:0000256" key="6">
    <source>
        <dbReference type="ARBA" id="ARBA00022771"/>
    </source>
</evidence>
<evidence type="ECO:0000313" key="12">
    <source>
        <dbReference type="EMBL" id="EAT43528.1"/>
    </source>
</evidence>
<reference evidence="12" key="2">
    <citation type="journal article" date="2007" name="Science">
        <title>Genome sequence of Aedes aegypti, a major arbovirus vector.</title>
        <authorList>
            <person name="Nene V."/>
            <person name="Wortman J.R."/>
            <person name="Lawson D."/>
            <person name="Haas B."/>
            <person name="Kodira C."/>
            <person name="Tu Z.J."/>
            <person name="Loftus B."/>
            <person name="Xi Z."/>
            <person name="Megy K."/>
            <person name="Grabherr M."/>
            <person name="Ren Q."/>
            <person name="Zdobnov E.M."/>
            <person name="Lobo N.F."/>
            <person name="Campbell K.S."/>
            <person name="Brown S.E."/>
            <person name="Bonaldo M.F."/>
            <person name="Zhu J."/>
            <person name="Sinkins S.P."/>
            <person name="Hogenkamp D.G."/>
            <person name="Amedeo P."/>
            <person name="Arensburger P."/>
            <person name="Atkinson P.W."/>
            <person name="Bidwell S."/>
            <person name="Biedler J."/>
            <person name="Birney E."/>
            <person name="Bruggner R.V."/>
            <person name="Costas J."/>
            <person name="Coy M.R."/>
            <person name="Crabtree J."/>
            <person name="Crawford M."/>
            <person name="Debruyn B."/>
            <person name="Decaprio D."/>
            <person name="Eiglmeier K."/>
            <person name="Eisenstadt E."/>
            <person name="El-Dorry H."/>
            <person name="Gelbart W.M."/>
            <person name="Gomes S.L."/>
            <person name="Hammond M."/>
            <person name="Hannick L.I."/>
            <person name="Hogan J.R."/>
            <person name="Holmes M.H."/>
            <person name="Jaffe D."/>
            <person name="Johnston J.S."/>
            <person name="Kennedy R.C."/>
            <person name="Koo H."/>
            <person name="Kravitz S."/>
            <person name="Kriventseva E.V."/>
            <person name="Kulp D."/>
            <person name="Labutti K."/>
            <person name="Lee E."/>
            <person name="Li S."/>
            <person name="Lovin D.D."/>
            <person name="Mao C."/>
            <person name="Mauceli E."/>
            <person name="Menck C.F."/>
            <person name="Miller J.R."/>
            <person name="Montgomery P."/>
            <person name="Mori A."/>
            <person name="Nascimento A.L."/>
            <person name="Naveira H.F."/>
            <person name="Nusbaum C."/>
            <person name="O'leary S."/>
            <person name="Orvis J."/>
            <person name="Pertea M."/>
            <person name="Quesneville H."/>
            <person name="Reidenbach K.R."/>
            <person name="Rogers Y.H."/>
            <person name="Roth C.W."/>
            <person name="Schneider J.R."/>
            <person name="Schatz M."/>
            <person name="Shumway M."/>
            <person name="Stanke M."/>
            <person name="Stinson E.O."/>
            <person name="Tubio J.M."/>
            <person name="Vanzee J.P."/>
            <person name="Verjovski-Almeida S."/>
            <person name="Werner D."/>
            <person name="White O."/>
            <person name="Wyder S."/>
            <person name="Zeng Q."/>
            <person name="Zhao Q."/>
            <person name="Zhao Y."/>
            <person name="Hill C.A."/>
            <person name="Raikhel A.S."/>
            <person name="Soares M.B."/>
            <person name="Knudson D.L."/>
            <person name="Lee N.H."/>
            <person name="Galagan J."/>
            <person name="Salzberg S.L."/>
            <person name="Paulsen I.T."/>
            <person name="Dimopoulos G."/>
            <person name="Collins F.H."/>
            <person name="Birren B."/>
            <person name="Fraser-Liggett C.M."/>
            <person name="Severson D.W."/>
        </authorList>
    </citation>
    <scope>NUCLEOTIDE SEQUENCE [LARGE SCALE GENOMIC DNA]</scope>
    <source>
        <strain evidence="12">Liverpool</strain>
    </source>
</reference>
<evidence type="ECO:0000256" key="5">
    <source>
        <dbReference type="ARBA" id="ARBA00022723"/>
    </source>
</evidence>
<dbReference type="Proteomes" id="UP000682892">
    <property type="component" value="Unassembled WGS sequence"/>
</dbReference>
<gene>
    <name evidence="12" type="primary">AAEL801201</name>
    <name evidence="12" type="ORF">AaeL_AAEL005040</name>
</gene>
<evidence type="ECO:0000256" key="2">
    <source>
        <dbReference type="ARBA" id="ARBA00004906"/>
    </source>
</evidence>
<comment type="domain">
    <text evidence="10">The RING-type zinc finger domain is essential for ubiquitin ligase activity.</text>
</comment>
<feature type="domain" description="SIAH-type" evidence="11">
    <location>
        <begin position="61"/>
        <end position="124"/>
    </location>
</feature>
<dbReference type="InterPro" id="IPR004162">
    <property type="entry name" value="SINA-like_animal"/>
</dbReference>
<evidence type="ECO:0000256" key="3">
    <source>
        <dbReference type="ARBA" id="ARBA00009119"/>
    </source>
</evidence>
<dbReference type="PANTHER" id="PTHR45877">
    <property type="entry name" value="E3 UBIQUITIN-PROTEIN LIGASE SIAH2"/>
    <property type="match status" value="1"/>
</dbReference>
<dbReference type="InterPro" id="IPR013010">
    <property type="entry name" value="Znf_SIAH"/>
</dbReference>
<evidence type="ECO:0000256" key="1">
    <source>
        <dbReference type="ARBA" id="ARBA00000900"/>
    </source>
</evidence>
<comment type="domain">
    <text evidence="10">The SBD domain (substrate-binding domain) mediates the interaction with substrate proteins. It is related to the TRAF family.</text>
</comment>
<dbReference type="Pfam" id="PF03145">
    <property type="entry name" value="Sina_TRAF"/>
    <property type="match status" value="1"/>
</dbReference>
<dbReference type="InterPro" id="IPR018121">
    <property type="entry name" value="7-in-absentia-prot_TRAF-dom"/>
</dbReference>
<dbReference type="UniPathway" id="UPA00143"/>
<name>A0A1S4F9H0_AEDAE</name>
<dbReference type="OrthoDB" id="4788989at2759"/>
<proteinExistence type="inferred from homology"/>
<dbReference type="GO" id="GO:0061630">
    <property type="term" value="F:ubiquitin protein ligase activity"/>
    <property type="evidence" value="ECO:0007669"/>
    <property type="project" value="UniProtKB-EC"/>
</dbReference>
<dbReference type="OMA" id="CRQAMTQ"/>
<dbReference type="EMBL" id="CH477324">
    <property type="protein sequence ID" value="EAT43528.1"/>
    <property type="molecule type" value="Genomic_DNA"/>
</dbReference>
<evidence type="ECO:0000256" key="4">
    <source>
        <dbReference type="ARBA" id="ARBA00022679"/>
    </source>
</evidence>
<dbReference type="GO" id="GO:0005737">
    <property type="term" value="C:cytoplasm"/>
    <property type="evidence" value="ECO:0007669"/>
    <property type="project" value="InterPro"/>
</dbReference>
<evidence type="ECO:0000256" key="8">
    <source>
        <dbReference type="ARBA" id="ARBA00022833"/>
    </source>
</evidence>
<keyword evidence="6 9" id="KW-0863">Zinc-finger</keyword>
<comment type="catalytic activity">
    <reaction evidence="1 10">
        <text>S-ubiquitinyl-[E2 ubiquitin-conjugating enzyme]-L-cysteine + [acceptor protein]-L-lysine = [E2 ubiquitin-conjugating enzyme]-L-cysteine + N(6)-ubiquitinyl-[acceptor protein]-L-lysine.</text>
        <dbReference type="EC" id="2.3.2.27"/>
    </reaction>
</comment>
<dbReference type="GO" id="GO:0016567">
    <property type="term" value="P:protein ubiquitination"/>
    <property type="evidence" value="ECO:0007669"/>
    <property type="project" value="UniProtKB-UniPathway"/>
</dbReference>